<dbReference type="Proteomes" id="UP000243096">
    <property type="component" value="Unassembled WGS sequence"/>
</dbReference>
<dbReference type="PIRSF" id="PIRSF016578">
    <property type="entry name" value="HsaA"/>
    <property type="match status" value="1"/>
</dbReference>
<dbReference type="Pfam" id="PF02771">
    <property type="entry name" value="Acyl-CoA_dh_N"/>
    <property type="match status" value="1"/>
</dbReference>
<reference evidence="7 8" key="1">
    <citation type="submission" date="2018-01" db="EMBL/GenBank/DDBJ databases">
        <title>Genomic Encyclopedia of Type Strains, Phase III (KMG-III): the genomes of soil and plant-associated and newly described type strains.</title>
        <authorList>
            <person name="Whitman W."/>
        </authorList>
    </citation>
    <scope>NUCLEOTIDE SEQUENCE [LARGE SCALE GENOMIC DNA]</scope>
    <source>
        <strain evidence="7 8">HKI456</strain>
    </source>
</reference>
<comment type="cofactor">
    <cofactor evidence="1">
        <name>FAD</name>
        <dbReference type="ChEBI" id="CHEBI:57692"/>
    </cofactor>
</comment>
<dbReference type="PANTHER" id="PTHR43884:SF12">
    <property type="entry name" value="ISOVALERYL-COA DEHYDROGENASE, MITOCHONDRIAL-RELATED"/>
    <property type="match status" value="1"/>
</dbReference>
<dbReference type="RefSeq" id="WP_104078086.1">
    <property type="nucleotide sequence ID" value="NZ_CP062179.1"/>
</dbReference>
<evidence type="ECO:0000313" key="7">
    <source>
        <dbReference type="EMBL" id="PPB82868.1"/>
    </source>
</evidence>
<dbReference type="InterPro" id="IPR036250">
    <property type="entry name" value="AcylCo_DH-like_C"/>
</dbReference>
<evidence type="ECO:0000256" key="2">
    <source>
        <dbReference type="ARBA" id="ARBA00009347"/>
    </source>
</evidence>
<keyword evidence="8" id="KW-1185">Reference proteome</keyword>
<proteinExistence type="inferred from homology"/>
<keyword evidence="3" id="KW-0285">Flavoprotein</keyword>
<evidence type="ECO:0000256" key="3">
    <source>
        <dbReference type="ARBA" id="ARBA00022630"/>
    </source>
</evidence>
<evidence type="ECO:0000259" key="5">
    <source>
        <dbReference type="Pfam" id="PF00441"/>
    </source>
</evidence>
<evidence type="ECO:0000313" key="8">
    <source>
        <dbReference type="Proteomes" id="UP000243096"/>
    </source>
</evidence>
<keyword evidence="4" id="KW-0274">FAD</keyword>
<dbReference type="InterPro" id="IPR037069">
    <property type="entry name" value="AcylCoA_DH/ox_N_sf"/>
</dbReference>
<evidence type="ECO:0000256" key="4">
    <source>
        <dbReference type="ARBA" id="ARBA00022827"/>
    </source>
</evidence>
<feature type="domain" description="Acyl-CoA dehydrogenase/oxidase C-terminal" evidence="5">
    <location>
        <begin position="269"/>
        <end position="396"/>
    </location>
</feature>
<feature type="domain" description="Acyl-CoA dehydrogenase/oxidase N-terminal" evidence="6">
    <location>
        <begin position="56"/>
        <end position="146"/>
    </location>
</feature>
<protein>
    <submittedName>
        <fullName evidence="7">Acyl-CoA dehydrogenase</fullName>
    </submittedName>
</protein>
<dbReference type="AlphaFoldDB" id="A0A2P5K816"/>
<evidence type="ECO:0000259" key="6">
    <source>
        <dbReference type="Pfam" id="PF02771"/>
    </source>
</evidence>
<dbReference type="Gene3D" id="1.20.140.10">
    <property type="entry name" value="Butyryl-CoA Dehydrogenase, subunit A, domain 3"/>
    <property type="match status" value="1"/>
</dbReference>
<gene>
    <name evidence="7" type="ORF">B0O95_11245</name>
</gene>
<dbReference type="OrthoDB" id="7316074at2"/>
<name>A0A2P5K816_9BURK</name>
<dbReference type="GO" id="GO:0050660">
    <property type="term" value="F:flavin adenine dinucleotide binding"/>
    <property type="evidence" value="ECO:0007669"/>
    <property type="project" value="InterPro"/>
</dbReference>
<comment type="similarity">
    <text evidence="2">Belongs to the acyl-CoA dehydrogenase family.</text>
</comment>
<sequence length="419" mass="43636">MMVAPGRQKALAIARGPTRAMPARVGGVDRTSSRRWSGPVSAEYAHLQPLLCIASEHATDVDRDARFPTEALGALREAGLMSSLVPAPLGGAEASLKAVAGICEVLARACASSAMMFAMHQASVAWLVLHHEAHDASRALLQRLCAEQMLFGIAGIAGMADLAPVEGAAGGPGPALLQHHAEQFTLVIDGTTIPYGAYADGLLLPAGEDGFVAAPKEQYKLERRESWDALGMRGLCSDEFRVVVTGEPGQILHTARDGAGNLHAIVQLLHSAVWVGIAASALERAQAYSRGQGEAPHALMPGAARLAEANALLQMMRAHLGSALEQASSGPGGLPPRGPAFVDEMQVLRTGVSRSALALVNHAMMVCGMDGYRNDTDVSVARHLRDLYAAPLGLGSARNAAIALASASDVTPSSDILPD</sequence>
<organism evidence="7 8">
    <name type="scientific">Mycetohabitans endofungorum</name>
    <dbReference type="NCBI Taxonomy" id="417203"/>
    <lineage>
        <taxon>Bacteria</taxon>
        <taxon>Pseudomonadati</taxon>
        <taxon>Pseudomonadota</taxon>
        <taxon>Betaproteobacteria</taxon>
        <taxon>Burkholderiales</taxon>
        <taxon>Burkholderiaceae</taxon>
        <taxon>Mycetohabitans</taxon>
    </lineage>
</organism>
<dbReference type="InterPro" id="IPR013786">
    <property type="entry name" value="AcylCoA_DH/ox_N"/>
</dbReference>
<dbReference type="PANTHER" id="PTHR43884">
    <property type="entry name" value="ACYL-COA DEHYDROGENASE"/>
    <property type="match status" value="1"/>
</dbReference>
<dbReference type="InterPro" id="IPR009100">
    <property type="entry name" value="AcylCoA_DH/oxidase_NM_dom_sf"/>
</dbReference>
<evidence type="ECO:0000256" key="1">
    <source>
        <dbReference type="ARBA" id="ARBA00001974"/>
    </source>
</evidence>
<dbReference type="Pfam" id="PF00441">
    <property type="entry name" value="Acyl-CoA_dh_1"/>
    <property type="match status" value="1"/>
</dbReference>
<accession>A0A2P5K816</accession>
<dbReference type="EMBL" id="PRDW01000012">
    <property type="protein sequence ID" value="PPB82868.1"/>
    <property type="molecule type" value="Genomic_DNA"/>
</dbReference>
<dbReference type="Gene3D" id="1.10.540.10">
    <property type="entry name" value="Acyl-CoA dehydrogenase/oxidase, N-terminal domain"/>
    <property type="match status" value="1"/>
</dbReference>
<dbReference type="SUPFAM" id="SSF47203">
    <property type="entry name" value="Acyl-CoA dehydrogenase C-terminal domain-like"/>
    <property type="match status" value="1"/>
</dbReference>
<dbReference type="SUPFAM" id="SSF56645">
    <property type="entry name" value="Acyl-CoA dehydrogenase NM domain-like"/>
    <property type="match status" value="1"/>
</dbReference>
<dbReference type="GO" id="GO:0003995">
    <property type="term" value="F:acyl-CoA dehydrogenase activity"/>
    <property type="evidence" value="ECO:0007669"/>
    <property type="project" value="TreeGrafter"/>
</dbReference>
<comment type="caution">
    <text evidence="7">The sequence shown here is derived from an EMBL/GenBank/DDBJ whole genome shotgun (WGS) entry which is preliminary data.</text>
</comment>
<dbReference type="InterPro" id="IPR009075">
    <property type="entry name" value="AcylCo_DH/oxidase_C"/>
</dbReference>